<dbReference type="GO" id="GO:0008270">
    <property type="term" value="F:zinc ion binding"/>
    <property type="evidence" value="ECO:0007669"/>
    <property type="project" value="UniProtKB-KW"/>
</dbReference>
<dbReference type="GO" id="GO:0046983">
    <property type="term" value="F:protein dimerization activity"/>
    <property type="evidence" value="ECO:0007669"/>
    <property type="project" value="InterPro"/>
</dbReference>
<proteinExistence type="predicted"/>
<comment type="caution">
    <text evidence="8">The sequence shown here is derived from an EMBL/GenBank/DDBJ whole genome shotgun (WGS) entry which is preliminary data.</text>
</comment>
<dbReference type="InterPro" id="IPR008906">
    <property type="entry name" value="HATC_C_dom"/>
</dbReference>
<dbReference type="PANTHER" id="PTHR46481:SF10">
    <property type="entry name" value="ZINC FINGER BED DOMAIN-CONTAINING PROTEIN 39"/>
    <property type="match status" value="1"/>
</dbReference>
<evidence type="ECO:0000256" key="6">
    <source>
        <dbReference type="SAM" id="MobiDB-lite"/>
    </source>
</evidence>
<gene>
    <name evidence="8" type="ORF">HFQ381_LOCUS30839</name>
</gene>
<dbReference type="InterPro" id="IPR012337">
    <property type="entry name" value="RNaseH-like_sf"/>
</dbReference>
<keyword evidence="3" id="KW-0863">Zinc-finger</keyword>
<dbReference type="PANTHER" id="PTHR46481">
    <property type="entry name" value="ZINC FINGER BED DOMAIN-CONTAINING PROTEIN 4"/>
    <property type="match status" value="1"/>
</dbReference>
<feature type="domain" description="HAT C-terminal dimerisation" evidence="7">
    <location>
        <begin position="443"/>
        <end position="507"/>
    </location>
</feature>
<reference evidence="8" key="1">
    <citation type="submission" date="2021-02" db="EMBL/GenBank/DDBJ databases">
        <authorList>
            <person name="Nowell W R."/>
        </authorList>
    </citation>
    <scope>NUCLEOTIDE SEQUENCE</scope>
</reference>
<dbReference type="EMBL" id="CAJOBO010005755">
    <property type="protein sequence ID" value="CAF4550312.1"/>
    <property type="molecule type" value="Genomic_DNA"/>
</dbReference>
<evidence type="ECO:0000256" key="1">
    <source>
        <dbReference type="ARBA" id="ARBA00004123"/>
    </source>
</evidence>
<evidence type="ECO:0000313" key="8">
    <source>
        <dbReference type="EMBL" id="CAF4550312.1"/>
    </source>
</evidence>
<keyword evidence="5" id="KW-0539">Nucleus</keyword>
<keyword evidence="4" id="KW-0862">Zinc</keyword>
<evidence type="ECO:0000256" key="2">
    <source>
        <dbReference type="ARBA" id="ARBA00022723"/>
    </source>
</evidence>
<dbReference type="InterPro" id="IPR052035">
    <property type="entry name" value="ZnF_BED_domain_contain"/>
</dbReference>
<accession>A0A820YHU5</accession>
<evidence type="ECO:0000313" key="9">
    <source>
        <dbReference type="Proteomes" id="UP000663851"/>
    </source>
</evidence>
<evidence type="ECO:0000256" key="3">
    <source>
        <dbReference type="ARBA" id="ARBA00022771"/>
    </source>
</evidence>
<dbReference type="GO" id="GO:0005634">
    <property type="term" value="C:nucleus"/>
    <property type="evidence" value="ECO:0007669"/>
    <property type="project" value="UniProtKB-SubCell"/>
</dbReference>
<protein>
    <recommendedName>
        <fullName evidence="7">HAT C-terminal dimerisation domain-containing protein</fullName>
    </recommendedName>
</protein>
<dbReference type="AlphaFoldDB" id="A0A820YHU5"/>
<dbReference type="SUPFAM" id="SSF53098">
    <property type="entry name" value="Ribonuclease H-like"/>
    <property type="match status" value="1"/>
</dbReference>
<feature type="compositionally biased region" description="Acidic residues" evidence="6">
    <location>
        <begin position="222"/>
        <end position="245"/>
    </location>
</feature>
<dbReference type="Proteomes" id="UP000663851">
    <property type="component" value="Unassembled WGS sequence"/>
</dbReference>
<name>A0A820YHU5_9BILA</name>
<evidence type="ECO:0000259" key="7">
    <source>
        <dbReference type="Pfam" id="PF05699"/>
    </source>
</evidence>
<evidence type="ECO:0000256" key="5">
    <source>
        <dbReference type="ARBA" id="ARBA00023242"/>
    </source>
</evidence>
<feature type="compositionally biased region" description="Polar residues" evidence="6">
    <location>
        <begin position="246"/>
        <end position="255"/>
    </location>
</feature>
<evidence type="ECO:0000256" key="4">
    <source>
        <dbReference type="ARBA" id="ARBA00022833"/>
    </source>
</evidence>
<sequence length="542" mass="60783">MAYNGSATNLRRHLFIKHDIAAAVYDSQLLQIKQKKPDVSNDVLPTLPKIRQKQLDKAIVDCVIDDSLPFTTFTKSGMTLLKRAPGVAFTADIWKSGARKYYISLTAHLFDKDFEVVPRVLSLRQFTERHLAVNIQSFIKFERDEKFQIMPKQRAGITTDCGRDMVAATPNGLFGPRYACIAHVWNNVVKNGLCLWSPPNSTKFPIDEGNVDVNESIQSVGGDEDDLLDDEEQQADQSGDDETQENNDMTTSPFDQIQTTAVTTVVHNKKIIQPIQDEFLSDDDEPAMIQPETRLITLIGLLERTLNLLNRCRQLVHDMRNIGVVRAFILTEIGGKGRGFTLDMEIAAFLDPETHNDLSENDLTKAMEIVKQKIKKMPITASTTTTTSSLSSSLSPPHPVLFKKHSAKQLMNRLAGIDTHQSSVKSMSADVEVSFFTNAIKTKENFKQFWSTHRHSFPRLVTLVHRYCLVPATSVASESAFSIAGFVARKQCSSLSSRALRHLLVLKYRKNLIKFQIEDEQPLIQNRQFQSLSLDGAGSSSV</sequence>
<feature type="region of interest" description="Disordered" evidence="6">
    <location>
        <begin position="216"/>
        <end position="255"/>
    </location>
</feature>
<keyword evidence="2" id="KW-0479">Metal-binding</keyword>
<dbReference type="Pfam" id="PF05699">
    <property type="entry name" value="Dimer_Tnp_hAT"/>
    <property type="match status" value="1"/>
</dbReference>
<organism evidence="8 9">
    <name type="scientific">Rotaria socialis</name>
    <dbReference type="NCBI Taxonomy" id="392032"/>
    <lineage>
        <taxon>Eukaryota</taxon>
        <taxon>Metazoa</taxon>
        <taxon>Spiralia</taxon>
        <taxon>Gnathifera</taxon>
        <taxon>Rotifera</taxon>
        <taxon>Eurotatoria</taxon>
        <taxon>Bdelloidea</taxon>
        <taxon>Philodinida</taxon>
        <taxon>Philodinidae</taxon>
        <taxon>Rotaria</taxon>
    </lineage>
</organism>
<comment type="subcellular location">
    <subcellularLocation>
        <location evidence="1">Nucleus</location>
    </subcellularLocation>
</comment>